<dbReference type="EMBL" id="MU842919">
    <property type="protein sequence ID" value="KAK2026244.1"/>
    <property type="molecule type" value="Genomic_DNA"/>
</dbReference>
<gene>
    <name evidence="2" type="ORF">LX32DRAFT_32450</name>
</gene>
<organism evidence="2 3">
    <name type="scientific">Colletotrichum zoysiae</name>
    <dbReference type="NCBI Taxonomy" id="1216348"/>
    <lineage>
        <taxon>Eukaryota</taxon>
        <taxon>Fungi</taxon>
        <taxon>Dikarya</taxon>
        <taxon>Ascomycota</taxon>
        <taxon>Pezizomycotina</taxon>
        <taxon>Sordariomycetes</taxon>
        <taxon>Hypocreomycetidae</taxon>
        <taxon>Glomerellales</taxon>
        <taxon>Glomerellaceae</taxon>
        <taxon>Colletotrichum</taxon>
        <taxon>Colletotrichum graminicola species complex</taxon>
    </lineage>
</organism>
<name>A0AAD9HDV0_9PEZI</name>
<accession>A0AAD9HDV0</accession>
<reference evidence="2" key="1">
    <citation type="submission" date="2021-06" db="EMBL/GenBank/DDBJ databases">
        <title>Comparative genomics, transcriptomics and evolutionary studies reveal genomic signatures of adaptation to plant cell wall in hemibiotrophic fungi.</title>
        <authorList>
            <consortium name="DOE Joint Genome Institute"/>
            <person name="Baroncelli R."/>
            <person name="Diaz J.F."/>
            <person name="Benocci T."/>
            <person name="Peng M."/>
            <person name="Battaglia E."/>
            <person name="Haridas S."/>
            <person name="Andreopoulos W."/>
            <person name="Labutti K."/>
            <person name="Pangilinan J."/>
            <person name="Floch G.L."/>
            <person name="Makela M.R."/>
            <person name="Henrissat B."/>
            <person name="Grigoriev I.V."/>
            <person name="Crouch J.A."/>
            <person name="De Vries R.P."/>
            <person name="Sukno S.A."/>
            <person name="Thon M.R."/>
        </authorList>
    </citation>
    <scope>NUCLEOTIDE SEQUENCE</scope>
    <source>
        <strain evidence="2">MAFF235873</strain>
    </source>
</reference>
<keyword evidence="3" id="KW-1185">Reference proteome</keyword>
<comment type="caution">
    <text evidence="2">The sequence shown here is derived from an EMBL/GenBank/DDBJ whole genome shotgun (WGS) entry which is preliminary data.</text>
</comment>
<proteinExistence type="predicted"/>
<sequence length="172" mass="18980">MFVPDDHHSLWAARERISAPRRRLTLESESSAFLQKVAHVHCPVAIMLLAATADSQSRSHVRSKSVCPDSTTRPGRPTVPSQHFADPNPEQFSSEEYSNRTAGSASRLPQAISCPLTHVKIFPGPGSLSPATSYRLVGHMLKNLRASFSCDPSCIWHLHMNARERRGWGGSN</sequence>
<dbReference type="AlphaFoldDB" id="A0AAD9HDV0"/>
<evidence type="ECO:0000313" key="2">
    <source>
        <dbReference type="EMBL" id="KAK2026244.1"/>
    </source>
</evidence>
<dbReference type="Proteomes" id="UP001232148">
    <property type="component" value="Unassembled WGS sequence"/>
</dbReference>
<feature type="region of interest" description="Disordered" evidence="1">
    <location>
        <begin position="59"/>
        <end position="101"/>
    </location>
</feature>
<evidence type="ECO:0000313" key="3">
    <source>
        <dbReference type="Proteomes" id="UP001232148"/>
    </source>
</evidence>
<feature type="compositionally biased region" description="Polar residues" evidence="1">
    <location>
        <begin position="90"/>
        <end position="101"/>
    </location>
</feature>
<protein>
    <submittedName>
        <fullName evidence="2">Uncharacterized protein</fullName>
    </submittedName>
</protein>
<evidence type="ECO:0000256" key="1">
    <source>
        <dbReference type="SAM" id="MobiDB-lite"/>
    </source>
</evidence>